<feature type="domain" description="tRNA/rRNA methyltransferase SpoU type" evidence="8">
    <location>
        <begin position="118"/>
        <end position="212"/>
    </location>
</feature>
<dbReference type="CDD" id="cd18092">
    <property type="entry name" value="SpoU-like_TrmH"/>
    <property type="match status" value="1"/>
</dbReference>
<dbReference type="PANTHER" id="PTHR43453:SF1">
    <property type="entry name" value="TRNA_RRNA METHYLTRANSFERASE SPOU TYPE DOMAIN-CONTAINING PROTEIN"/>
    <property type="match status" value="1"/>
</dbReference>
<keyword evidence="1" id="KW-0820">tRNA-binding</keyword>
<sequence length="250" mass="26936">TCNPLIVPAPFQLFFSNITTYRRLVLRPKCSAGSVNGTAASSPSFSTKLDFVRRSPVPRPFPFLDEFSFDKRASTVGSDKILEVLEPLIQPKRAQKIQQVCDSRTFNVLPIVEGSINYGNISAVCRTSEALGFGAVHVINRGGRMKQSARTSAGADKWLDVVSWGSTADCLQHAKAAGFQVVVTHLREDAVDIADVDWTRPTAVLLGNEAAGERRGKGGPEGLPRGPLPSPEGLPFTLSLPPQPGLNKGR</sequence>
<evidence type="ECO:0000256" key="4">
    <source>
        <dbReference type="ARBA" id="ARBA00022691"/>
    </source>
</evidence>
<dbReference type="InterPro" id="IPR029026">
    <property type="entry name" value="tRNA_m1G_MTases_N"/>
</dbReference>
<dbReference type="GO" id="GO:0002938">
    <property type="term" value="P:tRNA guanine ribose methylation"/>
    <property type="evidence" value="ECO:0007669"/>
    <property type="project" value="TreeGrafter"/>
</dbReference>
<name>A0A061SLE5_9CHLO</name>
<dbReference type="AlphaFoldDB" id="A0A061SLE5"/>
<feature type="non-terminal residue" evidence="9">
    <location>
        <position position="1"/>
    </location>
</feature>
<dbReference type="PANTHER" id="PTHR43453">
    <property type="entry name" value="RRNA METHYLASE-LIKE"/>
    <property type="match status" value="1"/>
</dbReference>
<dbReference type="InterPro" id="IPR033671">
    <property type="entry name" value="TrmH"/>
</dbReference>
<protein>
    <submittedName>
        <fullName evidence="9">Rna methylase-like protein cr004</fullName>
    </submittedName>
</protein>
<evidence type="ECO:0000313" key="9">
    <source>
        <dbReference type="EMBL" id="JAC83690.1"/>
    </source>
</evidence>
<keyword evidence="6" id="KW-0694">RNA-binding</keyword>
<evidence type="ECO:0000256" key="2">
    <source>
        <dbReference type="ARBA" id="ARBA00022603"/>
    </source>
</evidence>
<reference evidence="9" key="1">
    <citation type="submission" date="2014-05" db="EMBL/GenBank/DDBJ databases">
        <title>The transcriptome of the halophilic microalga Tetraselmis sp. GSL018 isolated from the Great Salt Lake, Utah.</title>
        <authorList>
            <person name="Jinkerson R.E."/>
            <person name="D'Adamo S."/>
            <person name="Posewitz M.C."/>
        </authorList>
    </citation>
    <scope>NUCLEOTIDE SEQUENCE</scope>
    <source>
        <strain evidence="9">GSL018</strain>
    </source>
</reference>
<evidence type="ECO:0000259" key="8">
    <source>
        <dbReference type="Pfam" id="PF00588"/>
    </source>
</evidence>
<keyword evidence="2 9" id="KW-0489">Methyltransferase</keyword>
<evidence type="ECO:0000256" key="1">
    <source>
        <dbReference type="ARBA" id="ARBA00022555"/>
    </source>
</evidence>
<dbReference type="EMBL" id="GBEZ01001272">
    <property type="protein sequence ID" value="JAC83690.1"/>
    <property type="molecule type" value="Transcribed_RNA"/>
</dbReference>
<evidence type="ECO:0000256" key="3">
    <source>
        <dbReference type="ARBA" id="ARBA00022679"/>
    </source>
</evidence>
<gene>
    <name evidence="9" type="ORF">TSPGSL018_2750</name>
</gene>
<keyword evidence="3" id="KW-0808">Transferase</keyword>
<feature type="region of interest" description="Disordered" evidence="7">
    <location>
        <begin position="207"/>
        <end position="250"/>
    </location>
</feature>
<dbReference type="InterPro" id="IPR001537">
    <property type="entry name" value="SpoU_MeTrfase"/>
</dbReference>
<dbReference type="GO" id="GO:0008173">
    <property type="term" value="F:RNA methyltransferase activity"/>
    <property type="evidence" value="ECO:0007669"/>
    <property type="project" value="InterPro"/>
</dbReference>
<evidence type="ECO:0000256" key="7">
    <source>
        <dbReference type="SAM" id="MobiDB-lite"/>
    </source>
</evidence>
<keyword evidence="5" id="KW-0819">tRNA processing</keyword>
<organism evidence="9">
    <name type="scientific">Tetraselmis sp. GSL018</name>
    <dbReference type="NCBI Taxonomy" id="582737"/>
    <lineage>
        <taxon>Eukaryota</taxon>
        <taxon>Viridiplantae</taxon>
        <taxon>Chlorophyta</taxon>
        <taxon>core chlorophytes</taxon>
        <taxon>Chlorodendrophyceae</taxon>
        <taxon>Chlorodendrales</taxon>
        <taxon>Chlorodendraceae</taxon>
        <taxon>Tetraselmis</taxon>
    </lineage>
</organism>
<evidence type="ECO:0000256" key="5">
    <source>
        <dbReference type="ARBA" id="ARBA00022694"/>
    </source>
</evidence>
<keyword evidence="4" id="KW-0949">S-adenosyl-L-methionine</keyword>
<dbReference type="Gene3D" id="3.40.1280.10">
    <property type="match status" value="1"/>
</dbReference>
<dbReference type="SUPFAM" id="SSF75217">
    <property type="entry name" value="alpha/beta knot"/>
    <property type="match status" value="1"/>
</dbReference>
<accession>A0A061SLE5</accession>
<dbReference type="Pfam" id="PF00588">
    <property type="entry name" value="SpoU_methylase"/>
    <property type="match status" value="1"/>
</dbReference>
<dbReference type="InterPro" id="IPR029028">
    <property type="entry name" value="Alpha/beta_knot_MTases"/>
</dbReference>
<dbReference type="GO" id="GO:0000049">
    <property type="term" value="F:tRNA binding"/>
    <property type="evidence" value="ECO:0007669"/>
    <property type="project" value="UniProtKB-KW"/>
</dbReference>
<proteinExistence type="predicted"/>
<evidence type="ECO:0000256" key="6">
    <source>
        <dbReference type="ARBA" id="ARBA00022884"/>
    </source>
</evidence>